<gene>
    <name evidence="4" type="ORF">GCM10011588_31710</name>
</gene>
<comment type="similarity">
    <text evidence="1">Belongs to the short-chain dehydrogenases/reductases (SDR) family.</text>
</comment>
<dbReference type="PANTHER" id="PTHR43669">
    <property type="entry name" value="5-KETO-D-GLUCONATE 5-REDUCTASE"/>
    <property type="match status" value="1"/>
</dbReference>
<dbReference type="Proteomes" id="UP000638263">
    <property type="component" value="Unassembled WGS sequence"/>
</dbReference>
<dbReference type="PANTHER" id="PTHR43669:SF3">
    <property type="entry name" value="ALCOHOL DEHYDROGENASE, PUTATIVE (AFU_ORTHOLOGUE AFUA_3G03445)-RELATED"/>
    <property type="match status" value="1"/>
</dbReference>
<dbReference type="EMBL" id="BMMH01000006">
    <property type="protein sequence ID" value="GGL14831.1"/>
    <property type="molecule type" value="Genomic_DNA"/>
</dbReference>
<feature type="domain" description="Ketoreductase" evidence="3">
    <location>
        <begin position="4"/>
        <end position="181"/>
    </location>
</feature>
<keyword evidence="2" id="KW-0560">Oxidoreductase</keyword>
<proteinExistence type="inferred from homology"/>
<protein>
    <submittedName>
        <fullName evidence="4">Oxidoreductase</fullName>
    </submittedName>
</protein>
<dbReference type="InterPro" id="IPR057326">
    <property type="entry name" value="KR_dom"/>
</dbReference>
<dbReference type="SMART" id="SM00822">
    <property type="entry name" value="PKS_KR"/>
    <property type="match status" value="1"/>
</dbReference>
<evidence type="ECO:0000256" key="1">
    <source>
        <dbReference type="ARBA" id="ARBA00006484"/>
    </source>
</evidence>
<reference evidence="4" key="1">
    <citation type="journal article" date="2014" name="Int. J. Syst. Evol. Microbiol.">
        <title>Complete genome sequence of Corynebacterium casei LMG S-19264T (=DSM 44701T), isolated from a smear-ripened cheese.</title>
        <authorList>
            <consortium name="US DOE Joint Genome Institute (JGI-PGF)"/>
            <person name="Walter F."/>
            <person name="Albersmeier A."/>
            <person name="Kalinowski J."/>
            <person name="Ruckert C."/>
        </authorList>
    </citation>
    <scope>NUCLEOTIDE SEQUENCE</scope>
    <source>
        <strain evidence="4">CGMCC 4.3508</strain>
    </source>
</reference>
<dbReference type="CDD" id="cd05233">
    <property type="entry name" value="SDR_c"/>
    <property type="match status" value="1"/>
</dbReference>
<dbReference type="Gene3D" id="3.40.50.720">
    <property type="entry name" value="NAD(P)-binding Rossmann-like Domain"/>
    <property type="match status" value="1"/>
</dbReference>
<dbReference type="Pfam" id="PF00106">
    <property type="entry name" value="adh_short"/>
    <property type="match status" value="1"/>
</dbReference>
<sequence>MRDRKVLVVGASRGIGRTIAQHLARSGAHVALAGRSTELLAETVREHPDRTVAIGCDVGDADECATAVGRAAEDLGGLDALVYAVGAFRFGEMADTSAADWHAVFDTNVIGAALVTQAALPHLKAAGGNAIYLSSDSALHQPPWVGIGPYICSKVALERMVQCWQYENPDIAFSTLAIGPTASSVRERQPEGARFGAIWQEKGQMNGRQLDPSEHAAMVAHILASPARIGTVTIVPR</sequence>
<dbReference type="InterPro" id="IPR036291">
    <property type="entry name" value="NAD(P)-bd_dom_sf"/>
</dbReference>
<organism evidence="4 5">
    <name type="scientific">Nocardia jinanensis</name>
    <dbReference type="NCBI Taxonomy" id="382504"/>
    <lineage>
        <taxon>Bacteria</taxon>
        <taxon>Bacillati</taxon>
        <taxon>Actinomycetota</taxon>
        <taxon>Actinomycetes</taxon>
        <taxon>Mycobacteriales</taxon>
        <taxon>Nocardiaceae</taxon>
        <taxon>Nocardia</taxon>
    </lineage>
</organism>
<dbReference type="RefSeq" id="WP_058856785.1">
    <property type="nucleotide sequence ID" value="NZ_BMMH01000006.1"/>
</dbReference>
<evidence type="ECO:0000259" key="3">
    <source>
        <dbReference type="SMART" id="SM00822"/>
    </source>
</evidence>
<name>A0A917VUB1_9NOCA</name>
<reference evidence="4" key="2">
    <citation type="submission" date="2020-09" db="EMBL/GenBank/DDBJ databases">
        <authorList>
            <person name="Sun Q."/>
            <person name="Zhou Y."/>
        </authorList>
    </citation>
    <scope>NUCLEOTIDE SEQUENCE</scope>
    <source>
        <strain evidence="4">CGMCC 4.3508</strain>
    </source>
</reference>
<comment type="caution">
    <text evidence="4">The sequence shown here is derived from an EMBL/GenBank/DDBJ whole genome shotgun (WGS) entry which is preliminary data.</text>
</comment>
<dbReference type="GO" id="GO:0016491">
    <property type="term" value="F:oxidoreductase activity"/>
    <property type="evidence" value="ECO:0007669"/>
    <property type="project" value="UniProtKB-KW"/>
</dbReference>
<evidence type="ECO:0000256" key="2">
    <source>
        <dbReference type="ARBA" id="ARBA00023002"/>
    </source>
</evidence>
<dbReference type="AlphaFoldDB" id="A0A917VUB1"/>
<evidence type="ECO:0000313" key="5">
    <source>
        <dbReference type="Proteomes" id="UP000638263"/>
    </source>
</evidence>
<evidence type="ECO:0000313" key="4">
    <source>
        <dbReference type="EMBL" id="GGL14831.1"/>
    </source>
</evidence>
<keyword evidence="5" id="KW-1185">Reference proteome</keyword>
<dbReference type="PRINTS" id="PR00081">
    <property type="entry name" value="GDHRDH"/>
</dbReference>
<dbReference type="SUPFAM" id="SSF51735">
    <property type="entry name" value="NAD(P)-binding Rossmann-fold domains"/>
    <property type="match status" value="1"/>
</dbReference>
<accession>A0A917VUB1</accession>
<dbReference type="InterPro" id="IPR002347">
    <property type="entry name" value="SDR_fam"/>
</dbReference>